<dbReference type="AlphaFoldDB" id="A0AAD5JFM7"/>
<keyword evidence="1" id="KW-0472">Membrane</keyword>
<name>A0AAD5JFM7_ACENE</name>
<evidence type="ECO:0000256" key="1">
    <source>
        <dbReference type="SAM" id="Phobius"/>
    </source>
</evidence>
<evidence type="ECO:0000313" key="2">
    <source>
        <dbReference type="EMBL" id="KAI9196790.1"/>
    </source>
</evidence>
<evidence type="ECO:0000313" key="3">
    <source>
        <dbReference type="Proteomes" id="UP001064489"/>
    </source>
</evidence>
<protein>
    <submittedName>
        <fullName evidence="2">Uncharacterized protein</fullName>
    </submittedName>
</protein>
<keyword evidence="1" id="KW-1133">Transmembrane helix</keyword>
<feature type="transmembrane region" description="Helical" evidence="1">
    <location>
        <begin position="12"/>
        <end position="31"/>
    </location>
</feature>
<keyword evidence="3" id="KW-1185">Reference proteome</keyword>
<sequence length="76" mass="8743">MTGRMKERNCVRYLWFCAASPGVCPVVMHVMSPVVMHGTEGSLSMLNVSQAAILNCYWCIWYKAYIRHIYIQVKLS</sequence>
<proteinExistence type="predicted"/>
<dbReference type="Proteomes" id="UP001064489">
    <property type="component" value="Chromosome 1"/>
</dbReference>
<dbReference type="EMBL" id="JAJSOW010000003">
    <property type="protein sequence ID" value="KAI9196790.1"/>
    <property type="molecule type" value="Genomic_DNA"/>
</dbReference>
<gene>
    <name evidence="2" type="ORF">LWI28_027033</name>
</gene>
<reference evidence="2" key="1">
    <citation type="journal article" date="2022" name="Plant J.">
        <title>Strategies of tolerance reflected in two North American maple genomes.</title>
        <authorList>
            <person name="McEvoy S.L."/>
            <person name="Sezen U.U."/>
            <person name="Trouern-Trend A."/>
            <person name="McMahon S.M."/>
            <person name="Schaberg P.G."/>
            <person name="Yang J."/>
            <person name="Wegrzyn J.L."/>
            <person name="Swenson N.G."/>
        </authorList>
    </citation>
    <scope>NUCLEOTIDE SEQUENCE</scope>
    <source>
        <strain evidence="2">91603</strain>
    </source>
</reference>
<accession>A0AAD5JFM7</accession>
<organism evidence="2 3">
    <name type="scientific">Acer negundo</name>
    <name type="common">Box elder</name>
    <dbReference type="NCBI Taxonomy" id="4023"/>
    <lineage>
        <taxon>Eukaryota</taxon>
        <taxon>Viridiplantae</taxon>
        <taxon>Streptophyta</taxon>
        <taxon>Embryophyta</taxon>
        <taxon>Tracheophyta</taxon>
        <taxon>Spermatophyta</taxon>
        <taxon>Magnoliopsida</taxon>
        <taxon>eudicotyledons</taxon>
        <taxon>Gunneridae</taxon>
        <taxon>Pentapetalae</taxon>
        <taxon>rosids</taxon>
        <taxon>malvids</taxon>
        <taxon>Sapindales</taxon>
        <taxon>Sapindaceae</taxon>
        <taxon>Hippocastanoideae</taxon>
        <taxon>Acereae</taxon>
        <taxon>Acer</taxon>
    </lineage>
</organism>
<reference evidence="2" key="2">
    <citation type="submission" date="2023-02" db="EMBL/GenBank/DDBJ databases">
        <authorList>
            <person name="Swenson N.G."/>
            <person name="Wegrzyn J.L."/>
            <person name="Mcevoy S.L."/>
        </authorList>
    </citation>
    <scope>NUCLEOTIDE SEQUENCE</scope>
    <source>
        <strain evidence="2">91603</strain>
        <tissue evidence="2">Leaf</tissue>
    </source>
</reference>
<keyword evidence="1" id="KW-0812">Transmembrane</keyword>
<comment type="caution">
    <text evidence="2">The sequence shown here is derived from an EMBL/GenBank/DDBJ whole genome shotgun (WGS) entry which is preliminary data.</text>
</comment>
<feature type="transmembrane region" description="Helical" evidence="1">
    <location>
        <begin position="43"/>
        <end position="62"/>
    </location>
</feature>